<evidence type="ECO:0000313" key="9">
    <source>
        <dbReference type="EMBL" id="HJB90131.1"/>
    </source>
</evidence>
<feature type="transmembrane region" description="Helical" evidence="7">
    <location>
        <begin position="369"/>
        <end position="389"/>
    </location>
</feature>
<protein>
    <submittedName>
        <fullName evidence="9">FtsX-like permease family protein</fullName>
    </submittedName>
</protein>
<gene>
    <name evidence="9" type="ORF">H9763_01555</name>
</gene>
<evidence type="ECO:0000256" key="3">
    <source>
        <dbReference type="ARBA" id="ARBA00022692"/>
    </source>
</evidence>
<evidence type="ECO:0000313" key="10">
    <source>
        <dbReference type="Proteomes" id="UP000886883"/>
    </source>
</evidence>
<feature type="domain" description="ABC3 transporter permease C-terminal" evidence="8">
    <location>
        <begin position="281"/>
        <end position="401"/>
    </location>
</feature>
<feature type="transmembrane region" description="Helical" evidence="7">
    <location>
        <begin position="754"/>
        <end position="784"/>
    </location>
</feature>
<reference evidence="9" key="2">
    <citation type="submission" date="2021-04" db="EMBL/GenBank/DDBJ databases">
        <authorList>
            <person name="Gilroy R."/>
        </authorList>
    </citation>
    <scope>NUCLEOTIDE SEQUENCE</scope>
    <source>
        <strain evidence="9">USAMLcec3-2134</strain>
    </source>
</reference>
<comment type="similarity">
    <text evidence="6">Belongs to the ABC-4 integral membrane protein family.</text>
</comment>
<keyword evidence="5 7" id="KW-0472">Membrane</keyword>
<accession>A0A9D2MPQ7</accession>
<evidence type="ECO:0000256" key="4">
    <source>
        <dbReference type="ARBA" id="ARBA00022989"/>
    </source>
</evidence>
<feature type="transmembrane region" description="Helical" evidence="7">
    <location>
        <begin position="839"/>
        <end position="862"/>
    </location>
</feature>
<sequence>MRVSNGTCIRRLTGKSLRASRTRNIIAVAAIALTTVLFTSLFTIALSINEGIQQANFRQAGGFSHGSFKYLTEEQFEELKANPLIRSCGERRFIGMPTGEPFLKSHVEIGYSDANEAHWMYCDPAEGSLPAEGTDQAATDTHVLSLLGLEPEIGARFTLSFDVDGHPTTQTFTLCGWWEYDEAVVANHVLIPESRVDAILAETGTDPNAPADGMTGTWNLDVMLKSGARHIEEDLNRILDSCGYQSGSPGDDYIDTGVNWGYTGARLSDSANPVVVIAMSAIVLLIVMTGYLIIYNVFQISVAGDIRFYGLLKTIGTTPGQLSRIIRLQALALSAAGIPLGLALGWLIGAKLTPMITVRLNDVVPVASVNPLIFAASALFALFTVLLSCRRPGRMAARVSPVEAVRYTDSRSQTLSHKGRRARKVSPFSMAWANLGRSRGKTAVTVLSLALAVVLLTITVNFTAGFDMDKYVTRFTASDFIVGNAGKFQTSGGLFSEDQALPRTAMEAIDSQGRVLDGGPVYGKTSPVLEFVTEDYYRSQKSIFYHGDQMDAVIRLMDRNEDGLLADSAQLYGMSSFALDHLTVLEGDLSKLYEDGGNYVAAVYSDDDYGNARMDSHWARLGDTVTLRYVEEFEYCDPDTGQVYGDLEDVPEGADFSQRARTWRDVDYEVAALVTVPSALSYRYYGSDEFILNAQTFLRDTGTDSVMYYAFDTSEEDDEAMEAFLADYTEETDPALDYESKATFAGQFESLRSMFLILGGVLSFIVGLVGVLNFFNAVLTGIIARKREMAVLRSIGMTGGQLRAMLVYEGLLYALGAAGLALALTVILGPVAFEALEGMFWFFTYRLTLTPFLLVIPLFALLGAGIPHITGRAEAKHTVVERLREE</sequence>
<feature type="transmembrane region" description="Helical" evidence="7">
    <location>
        <begin position="444"/>
        <end position="466"/>
    </location>
</feature>
<keyword evidence="2" id="KW-1003">Cell membrane</keyword>
<reference evidence="9" key="1">
    <citation type="journal article" date="2021" name="PeerJ">
        <title>Extensive microbial diversity within the chicken gut microbiome revealed by metagenomics and culture.</title>
        <authorList>
            <person name="Gilroy R."/>
            <person name="Ravi A."/>
            <person name="Getino M."/>
            <person name="Pursley I."/>
            <person name="Horton D.L."/>
            <person name="Alikhan N.F."/>
            <person name="Baker D."/>
            <person name="Gharbi K."/>
            <person name="Hall N."/>
            <person name="Watson M."/>
            <person name="Adriaenssens E.M."/>
            <person name="Foster-Nyarko E."/>
            <person name="Jarju S."/>
            <person name="Secka A."/>
            <person name="Antonio M."/>
            <person name="Oren A."/>
            <person name="Chaudhuri R.R."/>
            <person name="La Ragione R."/>
            <person name="Hildebrand F."/>
            <person name="Pallen M.J."/>
        </authorList>
    </citation>
    <scope>NUCLEOTIDE SEQUENCE</scope>
    <source>
        <strain evidence="9">USAMLcec3-2134</strain>
    </source>
</reference>
<feature type="transmembrane region" description="Helical" evidence="7">
    <location>
        <begin position="330"/>
        <end position="349"/>
    </location>
</feature>
<name>A0A9D2MPQ7_9FIRM</name>
<dbReference type="PANTHER" id="PTHR30572:SF4">
    <property type="entry name" value="ABC TRANSPORTER PERMEASE YTRF"/>
    <property type="match status" value="1"/>
</dbReference>
<organism evidence="9 10">
    <name type="scientific">Candidatus Eisenbergiella merdigallinarum</name>
    <dbReference type="NCBI Taxonomy" id="2838552"/>
    <lineage>
        <taxon>Bacteria</taxon>
        <taxon>Bacillati</taxon>
        <taxon>Bacillota</taxon>
        <taxon>Clostridia</taxon>
        <taxon>Lachnospirales</taxon>
        <taxon>Lachnospiraceae</taxon>
        <taxon>Eisenbergiella</taxon>
    </lineage>
</organism>
<dbReference type="Pfam" id="PF02687">
    <property type="entry name" value="FtsX"/>
    <property type="match status" value="2"/>
</dbReference>
<feature type="domain" description="ABC3 transporter permease C-terminal" evidence="8">
    <location>
        <begin position="761"/>
        <end position="861"/>
    </location>
</feature>
<dbReference type="GO" id="GO:0022857">
    <property type="term" value="F:transmembrane transporter activity"/>
    <property type="evidence" value="ECO:0007669"/>
    <property type="project" value="TreeGrafter"/>
</dbReference>
<feature type="transmembrane region" description="Helical" evidence="7">
    <location>
        <begin position="25"/>
        <end position="48"/>
    </location>
</feature>
<dbReference type="GO" id="GO:0005886">
    <property type="term" value="C:plasma membrane"/>
    <property type="evidence" value="ECO:0007669"/>
    <property type="project" value="UniProtKB-SubCell"/>
</dbReference>
<proteinExistence type="inferred from homology"/>
<evidence type="ECO:0000256" key="6">
    <source>
        <dbReference type="ARBA" id="ARBA00038076"/>
    </source>
</evidence>
<evidence type="ECO:0000256" key="2">
    <source>
        <dbReference type="ARBA" id="ARBA00022475"/>
    </source>
</evidence>
<evidence type="ECO:0000259" key="8">
    <source>
        <dbReference type="Pfam" id="PF02687"/>
    </source>
</evidence>
<dbReference type="InterPro" id="IPR050250">
    <property type="entry name" value="Macrolide_Exporter_MacB"/>
</dbReference>
<keyword evidence="3 7" id="KW-0812">Transmembrane</keyword>
<dbReference type="AlphaFoldDB" id="A0A9D2MPQ7"/>
<feature type="transmembrane region" description="Helical" evidence="7">
    <location>
        <begin position="274"/>
        <end position="298"/>
    </location>
</feature>
<keyword evidence="4 7" id="KW-1133">Transmembrane helix</keyword>
<dbReference type="EMBL" id="DWXE01000006">
    <property type="protein sequence ID" value="HJB90131.1"/>
    <property type="molecule type" value="Genomic_DNA"/>
</dbReference>
<evidence type="ECO:0000256" key="1">
    <source>
        <dbReference type="ARBA" id="ARBA00004651"/>
    </source>
</evidence>
<feature type="transmembrane region" description="Helical" evidence="7">
    <location>
        <begin position="805"/>
        <end position="833"/>
    </location>
</feature>
<comment type="caution">
    <text evidence="9">The sequence shown here is derived from an EMBL/GenBank/DDBJ whole genome shotgun (WGS) entry which is preliminary data.</text>
</comment>
<dbReference type="PANTHER" id="PTHR30572">
    <property type="entry name" value="MEMBRANE COMPONENT OF TRANSPORTER-RELATED"/>
    <property type="match status" value="1"/>
</dbReference>
<evidence type="ECO:0000256" key="7">
    <source>
        <dbReference type="SAM" id="Phobius"/>
    </source>
</evidence>
<dbReference type="InterPro" id="IPR003838">
    <property type="entry name" value="ABC3_permease_C"/>
</dbReference>
<comment type="subcellular location">
    <subcellularLocation>
        <location evidence="1">Cell membrane</location>
        <topology evidence="1">Multi-pass membrane protein</topology>
    </subcellularLocation>
</comment>
<evidence type="ECO:0000256" key="5">
    <source>
        <dbReference type="ARBA" id="ARBA00023136"/>
    </source>
</evidence>
<dbReference type="Proteomes" id="UP000886883">
    <property type="component" value="Unassembled WGS sequence"/>
</dbReference>